<evidence type="ECO:0000256" key="2">
    <source>
        <dbReference type="ARBA" id="ARBA00004924"/>
    </source>
</evidence>
<dbReference type="PANTHER" id="PTHR38663">
    <property type="match status" value="1"/>
</dbReference>
<keyword evidence="7" id="KW-0521">NADP</keyword>
<organism evidence="12 13">
    <name type="scientific">Salinomyces thailandicus</name>
    <dbReference type="NCBI Taxonomy" id="706561"/>
    <lineage>
        <taxon>Eukaryota</taxon>
        <taxon>Fungi</taxon>
        <taxon>Dikarya</taxon>
        <taxon>Ascomycota</taxon>
        <taxon>Pezizomycotina</taxon>
        <taxon>Dothideomycetes</taxon>
        <taxon>Dothideomycetidae</taxon>
        <taxon>Mycosphaerellales</taxon>
        <taxon>Teratosphaeriaceae</taxon>
        <taxon>Salinomyces</taxon>
    </lineage>
</organism>
<comment type="catalytic activity">
    <reaction evidence="10">
        <text>L-ornithine + NADH + O2 = N(5)-hydroxy-L-ornithine + NAD(+) + H2O</text>
        <dbReference type="Rhea" id="RHEA:41512"/>
        <dbReference type="ChEBI" id="CHEBI:15377"/>
        <dbReference type="ChEBI" id="CHEBI:15379"/>
        <dbReference type="ChEBI" id="CHEBI:46911"/>
        <dbReference type="ChEBI" id="CHEBI:57540"/>
        <dbReference type="ChEBI" id="CHEBI:57945"/>
        <dbReference type="ChEBI" id="CHEBI:78275"/>
        <dbReference type="EC" id="1.14.13.196"/>
    </reaction>
</comment>
<gene>
    <name evidence="12" type="ORF">B0A50_00886</name>
</gene>
<evidence type="ECO:0000256" key="10">
    <source>
        <dbReference type="ARBA" id="ARBA00049248"/>
    </source>
</evidence>
<evidence type="ECO:0000313" key="12">
    <source>
        <dbReference type="EMBL" id="TKA33333.1"/>
    </source>
</evidence>
<keyword evidence="6" id="KW-0274">FAD</keyword>
<evidence type="ECO:0000256" key="6">
    <source>
        <dbReference type="ARBA" id="ARBA00022827"/>
    </source>
</evidence>
<evidence type="ECO:0000256" key="1">
    <source>
        <dbReference type="ARBA" id="ARBA00001974"/>
    </source>
</evidence>
<comment type="catalytic activity">
    <reaction evidence="9">
        <text>L-ornithine + NADPH + O2 = N(5)-hydroxy-L-ornithine + NADP(+) + H2O</text>
        <dbReference type="Rhea" id="RHEA:41508"/>
        <dbReference type="ChEBI" id="CHEBI:15377"/>
        <dbReference type="ChEBI" id="CHEBI:15379"/>
        <dbReference type="ChEBI" id="CHEBI:46911"/>
        <dbReference type="ChEBI" id="CHEBI:57783"/>
        <dbReference type="ChEBI" id="CHEBI:58349"/>
        <dbReference type="ChEBI" id="CHEBI:78275"/>
        <dbReference type="EC" id="1.14.13.196"/>
    </reaction>
</comment>
<evidence type="ECO:0000256" key="5">
    <source>
        <dbReference type="ARBA" id="ARBA00022630"/>
    </source>
</evidence>
<dbReference type="InterPro" id="IPR036188">
    <property type="entry name" value="FAD/NAD-bd_sf"/>
</dbReference>
<keyword evidence="8" id="KW-0560">Oxidoreductase</keyword>
<dbReference type="Proteomes" id="UP000308549">
    <property type="component" value="Unassembled WGS sequence"/>
</dbReference>
<dbReference type="SUPFAM" id="SSF51905">
    <property type="entry name" value="FAD/NAD(P)-binding domain"/>
    <property type="match status" value="1"/>
</dbReference>
<dbReference type="AlphaFoldDB" id="A0A4U0UD15"/>
<evidence type="ECO:0000256" key="4">
    <source>
        <dbReference type="ARBA" id="ARBA00012881"/>
    </source>
</evidence>
<comment type="caution">
    <text evidence="12">The sequence shown here is derived from an EMBL/GenBank/DDBJ whole genome shotgun (WGS) entry which is preliminary data.</text>
</comment>
<sequence length="537" mass="58994">MPTVHDVIIVGAGPCGLAVAARLREQTPSALYTDEEHRRYHWLAKHAARSSVKNGKNGQTKTASSQGLGSGAPSMLVLDSSSNSWMARWHRLFAALQIQHLRSPMFFHPHPQDRDALLAFAHAQGRNDELVEITGCVGKEISKHRRKKRAGCVRCGAARPTDIDERDRQDYFTPSTELFDDFCSSMLDHYGLREDLVVQETVTSLDFGQTAEAPDNLFTVQTDRAVHYARAVVMATGPGEAPSIPAAFPVMLPEGAVHAAHLLPSELLGKSLARSIRNREKTNVLVVGGGLTSAQISDALIRSGVTKVWQVVRNSLRIKPFDVDLQWMGKYRNKEKAAFWMADDDEERTCLLRQAVGGGSVTPRYYKLLRRHIQSGRLRLYTNTVIASQSKCQETGRWAIESDPPISTLPAIDFVYFATGMQGGIVNHPALKAFSQKFPVDTVGGLPALTDDLMWRVSVPLFLTGKLASLRLGPGAGNLEGARMGAERIALAMEASNLGQTNDGTEGLRHEDSDDVRTALRYASGLGSRYEALEFYT</sequence>
<feature type="compositionally biased region" description="Polar residues" evidence="11">
    <location>
        <begin position="51"/>
        <end position="67"/>
    </location>
</feature>
<comment type="similarity">
    <text evidence="3">Belongs to the lysine N(6)-hydroxylase/L-ornithine N(5)-oxygenase family.</text>
</comment>
<name>A0A4U0UD15_9PEZI</name>
<comment type="cofactor">
    <cofactor evidence="1">
        <name>FAD</name>
        <dbReference type="ChEBI" id="CHEBI:57692"/>
    </cofactor>
</comment>
<dbReference type="EMBL" id="NAJL01000003">
    <property type="protein sequence ID" value="TKA33333.1"/>
    <property type="molecule type" value="Genomic_DNA"/>
</dbReference>
<dbReference type="EC" id="1.14.13.196" evidence="4"/>
<protein>
    <recommendedName>
        <fullName evidence="4">L-ornithine N(5)-monooxygenase [NAD(P)H]</fullName>
        <ecNumber evidence="4">1.14.13.196</ecNumber>
    </recommendedName>
</protein>
<evidence type="ECO:0000256" key="7">
    <source>
        <dbReference type="ARBA" id="ARBA00022857"/>
    </source>
</evidence>
<feature type="region of interest" description="Disordered" evidence="11">
    <location>
        <begin position="47"/>
        <end position="71"/>
    </location>
</feature>
<reference evidence="12 13" key="1">
    <citation type="submission" date="2017-03" db="EMBL/GenBank/DDBJ databases">
        <title>Genomes of endolithic fungi from Antarctica.</title>
        <authorList>
            <person name="Coleine C."/>
            <person name="Masonjones S."/>
            <person name="Stajich J.E."/>
        </authorList>
    </citation>
    <scope>NUCLEOTIDE SEQUENCE [LARGE SCALE GENOMIC DNA]</scope>
    <source>
        <strain evidence="12 13">CCFEE 6315</strain>
    </source>
</reference>
<evidence type="ECO:0000256" key="8">
    <source>
        <dbReference type="ARBA" id="ARBA00023002"/>
    </source>
</evidence>
<dbReference type="InterPro" id="IPR025700">
    <property type="entry name" value="Lys/Orn_oxygenase"/>
</dbReference>
<dbReference type="OrthoDB" id="76038at2759"/>
<evidence type="ECO:0000256" key="11">
    <source>
        <dbReference type="SAM" id="MobiDB-lite"/>
    </source>
</evidence>
<comment type="pathway">
    <text evidence="2">Siderophore biosynthesis.</text>
</comment>
<dbReference type="GO" id="GO:0016491">
    <property type="term" value="F:oxidoreductase activity"/>
    <property type="evidence" value="ECO:0007669"/>
    <property type="project" value="UniProtKB-KW"/>
</dbReference>
<dbReference type="Pfam" id="PF13434">
    <property type="entry name" value="Lys_Orn_oxgnase"/>
    <property type="match status" value="1"/>
</dbReference>
<proteinExistence type="inferred from homology"/>
<evidence type="ECO:0000256" key="3">
    <source>
        <dbReference type="ARBA" id="ARBA00007588"/>
    </source>
</evidence>
<dbReference type="Gene3D" id="3.50.50.60">
    <property type="entry name" value="FAD/NAD(P)-binding domain"/>
    <property type="match status" value="1"/>
</dbReference>
<keyword evidence="5" id="KW-0285">Flavoprotein</keyword>
<evidence type="ECO:0000313" key="13">
    <source>
        <dbReference type="Proteomes" id="UP000308549"/>
    </source>
</evidence>
<keyword evidence="13" id="KW-1185">Reference proteome</keyword>
<evidence type="ECO:0000256" key="9">
    <source>
        <dbReference type="ARBA" id="ARBA00047598"/>
    </source>
</evidence>
<accession>A0A4U0UD15</accession>
<dbReference type="PANTHER" id="PTHR38663:SF1">
    <property type="entry name" value="L-ORNITHINE N(5)-MONOOXYGENASE"/>
    <property type="match status" value="1"/>
</dbReference>